<protein>
    <submittedName>
        <fullName evidence="2">Uncharacterized protein</fullName>
    </submittedName>
</protein>
<dbReference type="EMBL" id="LT629792">
    <property type="protein sequence ID" value="SDT85365.1"/>
    <property type="molecule type" value="Genomic_DNA"/>
</dbReference>
<keyword evidence="3" id="KW-1185">Reference proteome</keyword>
<evidence type="ECO:0000256" key="1">
    <source>
        <dbReference type="SAM" id="MobiDB-lite"/>
    </source>
</evidence>
<gene>
    <name evidence="2" type="ORF">SAMN04489714_0019</name>
</gene>
<accession>A0ABY0V4R2</accession>
<name>A0ABY0V4R2_9ACTO</name>
<feature type="compositionally biased region" description="Basic residues" evidence="1">
    <location>
        <begin position="63"/>
        <end position="76"/>
    </location>
</feature>
<organism evidence="2 3">
    <name type="scientific">Schaalia radingae</name>
    <dbReference type="NCBI Taxonomy" id="131110"/>
    <lineage>
        <taxon>Bacteria</taxon>
        <taxon>Bacillati</taxon>
        <taxon>Actinomycetota</taxon>
        <taxon>Actinomycetes</taxon>
        <taxon>Actinomycetales</taxon>
        <taxon>Actinomycetaceae</taxon>
        <taxon>Schaalia</taxon>
    </lineage>
</organism>
<evidence type="ECO:0000313" key="2">
    <source>
        <dbReference type="EMBL" id="SDT85365.1"/>
    </source>
</evidence>
<dbReference type="Proteomes" id="UP000198976">
    <property type="component" value="Chromosome I"/>
</dbReference>
<evidence type="ECO:0000313" key="3">
    <source>
        <dbReference type="Proteomes" id="UP000198976"/>
    </source>
</evidence>
<feature type="region of interest" description="Disordered" evidence="1">
    <location>
        <begin position="63"/>
        <end position="85"/>
    </location>
</feature>
<sequence length="85" mass="9402">MDSVPYAEHGPSVYFSRFEALLATPRSESVRSSSPHPTAGKEAHVQCRSAIARRGDHQVRHAFTRPRTPRNTKPKISHSATIAIP</sequence>
<reference evidence="2 3" key="1">
    <citation type="submission" date="2016-10" db="EMBL/GenBank/DDBJ databases">
        <authorList>
            <person name="Varghese N."/>
            <person name="Submissions S."/>
        </authorList>
    </citation>
    <scope>NUCLEOTIDE SEQUENCE [LARGE SCALE GENOMIC DNA]</scope>
    <source>
        <strain evidence="2 3">DSM 9169</strain>
    </source>
</reference>
<proteinExistence type="predicted"/>